<evidence type="ECO:0000256" key="1">
    <source>
        <dbReference type="SAM" id="SignalP"/>
    </source>
</evidence>
<evidence type="ECO:0000313" key="3">
    <source>
        <dbReference type="Proteomes" id="UP001381693"/>
    </source>
</evidence>
<dbReference type="AlphaFoldDB" id="A0AAN8ZTV9"/>
<evidence type="ECO:0000313" key="2">
    <source>
        <dbReference type="EMBL" id="KAK7026828.1"/>
    </source>
</evidence>
<accession>A0AAN8ZTV9</accession>
<name>A0AAN8ZTV9_HALRR</name>
<keyword evidence="1" id="KW-0732">Signal</keyword>
<proteinExistence type="predicted"/>
<dbReference type="EMBL" id="JAXCGZ010022697">
    <property type="protein sequence ID" value="KAK7026828.1"/>
    <property type="molecule type" value="Genomic_DNA"/>
</dbReference>
<organism evidence="2 3">
    <name type="scientific">Halocaridina rubra</name>
    <name type="common">Hawaiian red shrimp</name>
    <dbReference type="NCBI Taxonomy" id="373956"/>
    <lineage>
        <taxon>Eukaryota</taxon>
        <taxon>Metazoa</taxon>
        <taxon>Ecdysozoa</taxon>
        <taxon>Arthropoda</taxon>
        <taxon>Crustacea</taxon>
        <taxon>Multicrustacea</taxon>
        <taxon>Malacostraca</taxon>
        <taxon>Eumalacostraca</taxon>
        <taxon>Eucarida</taxon>
        <taxon>Decapoda</taxon>
        <taxon>Pleocyemata</taxon>
        <taxon>Caridea</taxon>
        <taxon>Atyoidea</taxon>
        <taxon>Atyidae</taxon>
        <taxon>Halocaridina</taxon>
    </lineage>
</organism>
<feature type="signal peptide" evidence="1">
    <location>
        <begin position="1"/>
        <end position="25"/>
    </location>
</feature>
<dbReference type="Proteomes" id="UP001381693">
    <property type="component" value="Unassembled WGS sequence"/>
</dbReference>
<feature type="chain" id="PRO_5042935399" evidence="1">
    <location>
        <begin position="26"/>
        <end position="216"/>
    </location>
</feature>
<reference evidence="2 3" key="1">
    <citation type="submission" date="2023-11" db="EMBL/GenBank/DDBJ databases">
        <title>Halocaridina rubra genome assembly.</title>
        <authorList>
            <person name="Smith C."/>
        </authorList>
    </citation>
    <scope>NUCLEOTIDE SEQUENCE [LARGE SCALE GENOMIC DNA]</scope>
    <source>
        <strain evidence="2">EP-1</strain>
        <tissue evidence="2">Whole</tissue>
    </source>
</reference>
<keyword evidence="3" id="KW-1185">Reference proteome</keyword>
<comment type="caution">
    <text evidence="2">The sequence shown here is derived from an EMBL/GenBank/DDBJ whole genome shotgun (WGS) entry which is preliminary data.</text>
</comment>
<gene>
    <name evidence="2" type="ORF">SK128_005656</name>
</gene>
<protein>
    <submittedName>
        <fullName evidence="2">Uncharacterized protein</fullName>
    </submittedName>
</protein>
<sequence>MYLPPLRGRTLSSLLLICMLSLANGRAPIDAYDASSIEEASAEYKQASDELKSKLSSYSETCATKGRAAQRQPCLDDKLKQEMDKIVEEGDEVVALTGEAVTQLQSVDNAHLQKRQISTILCNLLVRAIERLQQQIEDLRDRLENTNFPWWLRWLKRLLIRLLEYAIRLLQRLIDYVEANCPGWFGGGHKRSNMIEDNFVGKDKLMIGGENRPLID</sequence>